<reference evidence="10 11" key="1">
    <citation type="journal article" date="2016" name="Nat. Commun.">
        <title>Thousands of microbial genomes shed light on interconnected biogeochemical processes in an aquifer system.</title>
        <authorList>
            <person name="Anantharaman K."/>
            <person name="Brown C.T."/>
            <person name="Hug L.A."/>
            <person name="Sharon I."/>
            <person name="Castelle C.J."/>
            <person name="Probst A.J."/>
            <person name="Thomas B.C."/>
            <person name="Singh A."/>
            <person name="Wilkins M.J."/>
            <person name="Karaoz U."/>
            <person name="Brodie E.L."/>
            <person name="Williams K.H."/>
            <person name="Hubbard S.S."/>
            <person name="Banfield J.F."/>
        </authorList>
    </citation>
    <scope>NUCLEOTIDE SEQUENCE [LARGE SCALE GENOMIC DNA]</scope>
</reference>
<proteinExistence type="inferred from homology"/>
<feature type="binding site" evidence="7 8">
    <location>
        <position position="37"/>
    </location>
    <ligand>
        <name>S-adenosyl-L-methionine</name>
        <dbReference type="ChEBI" id="CHEBI:59789"/>
    </ligand>
</feature>
<dbReference type="PANTHER" id="PTHR11727:SF7">
    <property type="entry name" value="DIMETHYLADENOSINE TRANSFERASE-RELATED"/>
    <property type="match status" value="1"/>
</dbReference>
<feature type="domain" description="Ribosomal RNA adenine methylase transferase N-terminal" evidence="9">
    <location>
        <begin position="17"/>
        <end position="187"/>
    </location>
</feature>
<keyword evidence="3 7" id="KW-0489">Methyltransferase</keyword>
<dbReference type="InterPro" id="IPR023165">
    <property type="entry name" value="rRNA_Ade_diMease-like_C"/>
</dbReference>
<keyword evidence="1 7" id="KW-0963">Cytoplasm</keyword>
<dbReference type="EC" id="2.1.1.182" evidence="7"/>
<feature type="binding site" evidence="7 8">
    <location>
        <position position="10"/>
    </location>
    <ligand>
        <name>S-adenosyl-L-methionine</name>
        <dbReference type="ChEBI" id="CHEBI:59789"/>
    </ligand>
</feature>
<dbReference type="PROSITE" id="PS01131">
    <property type="entry name" value="RRNA_A_DIMETH"/>
    <property type="match status" value="1"/>
</dbReference>
<protein>
    <recommendedName>
        <fullName evidence="7">Ribosomal RNA small subunit methyltransferase A</fullName>
        <ecNumber evidence="7">2.1.1.182</ecNumber>
    </recommendedName>
    <alternativeName>
        <fullName evidence="7">16S rRNA (adenine(1518)-N(6)/adenine(1519)-N(6))-dimethyltransferase</fullName>
    </alternativeName>
    <alternativeName>
        <fullName evidence="7">16S rRNA dimethyladenosine transferase</fullName>
    </alternativeName>
    <alternativeName>
        <fullName evidence="7">16S rRNA dimethylase</fullName>
    </alternativeName>
    <alternativeName>
        <fullName evidence="7">S-adenosylmethionine-6-N', N'-adenosyl(rRNA) dimethyltransferase</fullName>
    </alternativeName>
</protein>
<dbReference type="Gene3D" id="1.10.8.100">
    <property type="entry name" value="Ribosomal RNA adenine dimethylase-like, domain 2"/>
    <property type="match status" value="1"/>
</dbReference>
<comment type="subcellular location">
    <subcellularLocation>
        <location evidence="7">Cytoplasm</location>
    </subcellularLocation>
</comment>
<evidence type="ECO:0000256" key="1">
    <source>
        <dbReference type="ARBA" id="ARBA00022490"/>
    </source>
</evidence>
<dbReference type="GO" id="GO:0052908">
    <property type="term" value="F:16S rRNA (adenine(1518)-N(6)/adenine(1519)-N(6))-dimethyltransferase activity"/>
    <property type="evidence" value="ECO:0007669"/>
    <property type="project" value="UniProtKB-EC"/>
</dbReference>
<dbReference type="InterPro" id="IPR029063">
    <property type="entry name" value="SAM-dependent_MTases_sf"/>
</dbReference>
<dbReference type="Gene3D" id="3.40.50.150">
    <property type="entry name" value="Vaccinia Virus protein VP39"/>
    <property type="match status" value="1"/>
</dbReference>
<dbReference type="InterPro" id="IPR020598">
    <property type="entry name" value="rRNA_Ade_methylase_Trfase_N"/>
</dbReference>
<sequence length="252" mass="28099">MKAKKSLGQHFLINTGVLDRIVAAVDIRPEENIIEVGPGKGQLTDVLLGAGARVIAVEKDRALVALLKEKYAGNDKIEIVEGDILKFDPSRYTLHATSYKLVGNIPYYLTTHLIRTVLTTWPSPRSIVFMIQKEVADRMIAKPPHMNMLAVLVQSYTVPKRIMRVSKGSFSPPPKVESAVIRLVPRHETQNMEHETLLKIAGEGFKHPRKKLANNLPSELLEQAGIDPARRAETLTIAEWQKLAEMSTKQAV</sequence>
<dbReference type="HAMAP" id="MF_00607">
    <property type="entry name" value="16SrRNA_methyltr_A"/>
    <property type="match status" value="1"/>
</dbReference>
<feature type="binding site" evidence="7 8">
    <location>
        <position position="83"/>
    </location>
    <ligand>
        <name>S-adenosyl-L-methionine</name>
        <dbReference type="ChEBI" id="CHEBI:59789"/>
    </ligand>
</feature>
<evidence type="ECO:0000256" key="3">
    <source>
        <dbReference type="ARBA" id="ARBA00022603"/>
    </source>
</evidence>
<dbReference type="GO" id="GO:0005829">
    <property type="term" value="C:cytosol"/>
    <property type="evidence" value="ECO:0007669"/>
    <property type="project" value="TreeGrafter"/>
</dbReference>
<dbReference type="Proteomes" id="UP000179047">
    <property type="component" value="Unassembled WGS sequence"/>
</dbReference>
<evidence type="ECO:0000256" key="2">
    <source>
        <dbReference type="ARBA" id="ARBA00022552"/>
    </source>
</evidence>
<evidence type="ECO:0000259" key="9">
    <source>
        <dbReference type="SMART" id="SM00650"/>
    </source>
</evidence>
<dbReference type="SUPFAM" id="SSF53335">
    <property type="entry name" value="S-adenosyl-L-methionine-dependent methyltransferases"/>
    <property type="match status" value="1"/>
</dbReference>
<comment type="catalytic activity">
    <reaction evidence="7">
        <text>adenosine(1518)/adenosine(1519) in 16S rRNA + 4 S-adenosyl-L-methionine = N(6)-dimethyladenosine(1518)/N(6)-dimethyladenosine(1519) in 16S rRNA + 4 S-adenosyl-L-homocysteine + 4 H(+)</text>
        <dbReference type="Rhea" id="RHEA:19609"/>
        <dbReference type="Rhea" id="RHEA-COMP:10232"/>
        <dbReference type="Rhea" id="RHEA-COMP:10233"/>
        <dbReference type="ChEBI" id="CHEBI:15378"/>
        <dbReference type="ChEBI" id="CHEBI:57856"/>
        <dbReference type="ChEBI" id="CHEBI:59789"/>
        <dbReference type="ChEBI" id="CHEBI:74411"/>
        <dbReference type="ChEBI" id="CHEBI:74493"/>
        <dbReference type="EC" id="2.1.1.182"/>
    </reaction>
</comment>
<evidence type="ECO:0000256" key="8">
    <source>
        <dbReference type="PROSITE-ProRule" id="PRU01026"/>
    </source>
</evidence>
<organism evidence="10 11">
    <name type="scientific">Candidatus Yanofskybacteria bacterium RIFCSPLOWO2_01_FULL_49_25</name>
    <dbReference type="NCBI Taxonomy" id="1802701"/>
    <lineage>
        <taxon>Bacteria</taxon>
        <taxon>Candidatus Yanofskyibacteriota</taxon>
    </lineage>
</organism>
<evidence type="ECO:0000256" key="7">
    <source>
        <dbReference type="HAMAP-Rule" id="MF_00607"/>
    </source>
</evidence>
<dbReference type="EMBL" id="MGKP01000002">
    <property type="protein sequence ID" value="OGN29803.1"/>
    <property type="molecule type" value="Genomic_DNA"/>
</dbReference>
<feature type="binding site" evidence="7 8">
    <location>
        <position position="104"/>
    </location>
    <ligand>
        <name>S-adenosyl-L-methionine</name>
        <dbReference type="ChEBI" id="CHEBI:59789"/>
    </ligand>
</feature>
<evidence type="ECO:0000256" key="5">
    <source>
        <dbReference type="ARBA" id="ARBA00022691"/>
    </source>
</evidence>
<evidence type="ECO:0000256" key="4">
    <source>
        <dbReference type="ARBA" id="ARBA00022679"/>
    </source>
</evidence>
<gene>
    <name evidence="7" type="primary">rsmA</name>
    <name evidence="7" type="synonym">ksgA</name>
    <name evidence="10" type="ORF">A3A33_00720</name>
</gene>
<dbReference type="InterPro" id="IPR001737">
    <property type="entry name" value="KsgA/Erm"/>
</dbReference>
<accession>A0A1F8GWM6</accession>
<evidence type="ECO:0000256" key="6">
    <source>
        <dbReference type="ARBA" id="ARBA00022884"/>
    </source>
</evidence>
<dbReference type="CDD" id="cd02440">
    <property type="entry name" value="AdoMet_MTases"/>
    <property type="match status" value="1"/>
</dbReference>
<dbReference type="InterPro" id="IPR020596">
    <property type="entry name" value="rRNA_Ade_Mease_Trfase_CS"/>
</dbReference>
<comment type="function">
    <text evidence="7">Specifically dimethylates two adjacent adenosines (A1518 and A1519) in the loop of a conserved hairpin near the 3'-end of 16S rRNA in the 30S particle. May play a critical role in biogenesis of 30S subunits.</text>
</comment>
<dbReference type="PANTHER" id="PTHR11727">
    <property type="entry name" value="DIMETHYLADENOSINE TRANSFERASE"/>
    <property type="match status" value="1"/>
</dbReference>
<name>A0A1F8GWM6_9BACT</name>
<feature type="binding site" evidence="7 8">
    <location>
        <position position="12"/>
    </location>
    <ligand>
        <name>S-adenosyl-L-methionine</name>
        <dbReference type="ChEBI" id="CHEBI:59789"/>
    </ligand>
</feature>
<dbReference type="InterPro" id="IPR011530">
    <property type="entry name" value="rRNA_adenine_dimethylase"/>
</dbReference>
<dbReference type="PROSITE" id="PS51689">
    <property type="entry name" value="SAM_RNA_A_N6_MT"/>
    <property type="match status" value="1"/>
</dbReference>
<keyword evidence="4 7" id="KW-0808">Transferase</keyword>
<dbReference type="Pfam" id="PF00398">
    <property type="entry name" value="RrnaAD"/>
    <property type="match status" value="1"/>
</dbReference>
<keyword evidence="6 7" id="KW-0694">RNA-binding</keyword>
<dbReference type="AlphaFoldDB" id="A0A1F8GWM6"/>
<dbReference type="NCBIfam" id="TIGR00755">
    <property type="entry name" value="ksgA"/>
    <property type="match status" value="1"/>
</dbReference>
<keyword evidence="2 7" id="KW-0698">rRNA processing</keyword>
<feature type="binding site" evidence="7 8">
    <location>
        <position position="58"/>
    </location>
    <ligand>
        <name>S-adenosyl-L-methionine</name>
        <dbReference type="ChEBI" id="CHEBI:59789"/>
    </ligand>
</feature>
<comment type="similarity">
    <text evidence="7">Belongs to the class I-like SAM-binding methyltransferase superfamily. rRNA adenine N(6)-methyltransferase family. RsmA subfamily.</text>
</comment>
<evidence type="ECO:0000313" key="10">
    <source>
        <dbReference type="EMBL" id="OGN29803.1"/>
    </source>
</evidence>
<dbReference type="GO" id="GO:0003723">
    <property type="term" value="F:RNA binding"/>
    <property type="evidence" value="ECO:0007669"/>
    <property type="project" value="UniProtKB-UniRule"/>
</dbReference>
<comment type="caution">
    <text evidence="10">The sequence shown here is derived from an EMBL/GenBank/DDBJ whole genome shotgun (WGS) entry which is preliminary data.</text>
</comment>
<dbReference type="SMART" id="SM00650">
    <property type="entry name" value="rADc"/>
    <property type="match status" value="1"/>
</dbReference>
<evidence type="ECO:0000313" key="11">
    <source>
        <dbReference type="Proteomes" id="UP000179047"/>
    </source>
</evidence>
<dbReference type="STRING" id="1802701.A3A33_00720"/>
<keyword evidence="5 7" id="KW-0949">S-adenosyl-L-methionine</keyword>